<evidence type="ECO:0000256" key="6">
    <source>
        <dbReference type="ARBA" id="ARBA00032976"/>
    </source>
</evidence>
<dbReference type="PANTHER" id="PTHR10587">
    <property type="entry name" value="GLYCOSYL TRANSFERASE-RELATED"/>
    <property type="match status" value="1"/>
</dbReference>
<feature type="domain" description="NodB homology" evidence="9">
    <location>
        <begin position="71"/>
        <end position="255"/>
    </location>
</feature>
<dbReference type="InterPro" id="IPR002509">
    <property type="entry name" value="NODB_dom"/>
</dbReference>
<keyword evidence="5" id="KW-0378">Hydrolase</keyword>
<dbReference type="InterPro" id="IPR011330">
    <property type="entry name" value="Glyco_hydro/deAcase_b/a-brl"/>
</dbReference>
<dbReference type="Pfam" id="PF01522">
    <property type="entry name" value="Polysacc_deac_1"/>
    <property type="match status" value="1"/>
</dbReference>
<feature type="chain" id="PRO_5009929720" description="Chitooligosaccharide deacetylase" evidence="8">
    <location>
        <begin position="32"/>
        <end position="443"/>
    </location>
</feature>
<protein>
    <recommendedName>
        <fullName evidence="3">Chitooligosaccharide deacetylase</fullName>
    </recommendedName>
    <alternativeName>
        <fullName evidence="6">Nodulation protein B</fullName>
    </alternativeName>
</protein>
<dbReference type="GO" id="GO:0005975">
    <property type="term" value="P:carbohydrate metabolic process"/>
    <property type="evidence" value="ECO:0007669"/>
    <property type="project" value="InterPro"/>
</dbReference>
<dbReference type="GO" id="GO:0016020">
    <property type="term" value="C:membrane"/>
    <property type="evidence" value="ECO:0007669"/>
    <property type="project" value="TreeGrafter"/>
</dbReference>
<feature type="compositionally biased region" description="Basic residues" evidence="7">
    <location>
        <begin position="430"/>
        <end position="443"/>
    </location>
</feature>
<evidence type="ECO:0000256" key="2">
    <source>
        <dbReference type="ARBA" id="ARBA00010973"/>
    </source>
</evidence>
<evidence type="ECO:0000256" key="4">
    <source>
        <dbReference type="ARBA" id="ARBA00022723"/>
    </source>
</evidence>
<evidence type="ECO:0000256" key="7">
    <source>
        <dbReference type="SAM" id="MobiDB-lite"/>
    </source>
</evidence>
<dbReference type="Proteomes" id="UP000184096">
    <property type="component" value="Chromosome I"/>
</dbReference>
<keyword evidence="4" id="KW-0479">Metal-binding</keyword>
<evidence type="ECO:0000256" key="8">
    <source>
        <dbReference type="SAM" id="SignalP"/>
    </source>
</evidence>
<evidence type="ECO:0000256" key="3">
    <source>
        <dbReference type="ARBA" id="ARBA00020071"/>
    </source>
</evidence>
<evidence type="ECO:0000256" key="1">
    <source>
        <dbReference type="ARBA" id="ARBA00003236"/>
    </source>
</evidence>
<dbReference type="OrthoDB" id="276604at2"/>
<evidence type="ECO:0000313" key="10">
    <source>
        <dbReference type="EMBL" id="SHN85307.1"/>
    </source>
</evidence>
<organism evidence="10 11">
    <name type="scientific">Bradyrhizobium erythrophlei</name>
    <dbReference type="NCBI Taxonomy" id="1437360"/>
    <lineage>
        <taxon>Bacteria</taxon>
        <taxon>Pseudomonadati</taxon>
        <taxon>Pseudomonadota</taxon>
        <taxon>Alphaproteobacteria</taxon>
        <taxon>Hyphomicrobiales</taxon>
        <taxon>Nitrobacteraceae</taxon>
        <taxon>Bradyrhizobium</taxon>
    </lineage>
</organism>
<dbReference type="GO" id="GO:0016810">
    <property type="term" value="F:hydrolase activity, acting on carbon-nitrogen (but not peptide) bonds"/>
    <property type="evidence" value="ECO:0007669"/>
    <property type="project" value="InterPro"/>
</dbReference>
<dbReference type="SUPFAM" id="SSF88713">
    <property type="entry name" value="Glycoside hydrolase/deacetylase"/>
    <property type="match status" value="1"/>
</dbReference>
<name>A0A1M7UQZ7_9BRAD</name>
<feature type="compositionally biased region" description="Basic and acidic residues" evidence="7">
    <location>
        <begin position="403"/>
        <end position="413"/>
    </location>
</feature>
<sequence>MSEAWRGVRWWRQAALALAVLGGFAAHAALAADCPGNPNALGVSRTLVVDPRQHPRIGTMQYPETLPLADHEVVLTFDDGPLPKNSNKVLDILADECVKATFFTIGGQARANPEGVRKLLAAGHTIGTHTQTHPLSMNRMATDRARQEIEDGIASTKAALGDNADALAPFFRIPGLLRADNVEDYLAEQGIQTWSADFLADDWRHISSARVYDLAVSRLEAKGKGILLLHDIQARTVAALPRILQTLKARGYRIVHVVPATAERPATPTEPQQWLFHPAPDSIAQWPQVPNFVFVHVGSLPVPSRAGFDSAEESPLLGQAAPTRVPWPDPSEVVPGNATVTLAAPASSLFEIEGGLDVALHGAAMSRHVHKTASAAPGPSRRLSRREARRLALTNGRQARLAHASDRQTRRGEAQTSRQKTRAATTTRRGPVKRLVQVRKRRV</sequence>
<reference evidence="11" key="1">
    <citation type="submission" date="2016-11" db="EMBL/GenBank/DDBJ databases">
        <authorList>
            <person name="Varghese N."/>
            <person name="Submissions S."/>
        </authorList>
    </citation>
    <scope>NUCLEOTIDE SEQUENCE [LARGE SCALE GENOMIC DNA]</scope>
    <source>
        <strain evidence="11">GAS401</strain>
    </source>
</reference>
<dbReference type="CDD" id="cd10917">
    <property type="entry name" value="CE4_NodB_like_6s_7s"/>
    <property type="match status" value="1"/>
</dbReference>
<dbReference type="PANTHER" id="PTHR10587:SF133">
    <property type="entry name" value="CHITIN DEACETYLASE 1-RELATED"/>
    <property type="match status" value="1"/>
</dbReference>
<accession>A0A1M7UQZ7</accession>
<comment type="similarity">
    <text evidence="2">Belongs to the polysaccharide deacetylase family.</text>
</comment>
<comment type="function">
    <text evidence="1">Is involved in generating a small heat-stable compound (Nod), an acylated oligomer of N-acetylglucosamine, that stimulates mitosis in various plant protoplasts.</text>
</comment>
<dbReference type="InterPro" id="IPR050248">
    <property type="entry name" value="Polysacc_deacetylase_ArnD"/>
</dbReference>
<dbReference type="AlphaFoldDB" id="A0A1M7UQZ7"/>
<dbReference type="PROSITE" id="PS51677">
    <property type="entry name" value="NODB"/>
    <property type="match status" value="1"/>
</dbReference>
<feature type="signal peptide" evidence="8">
    <location>
        <begin position="1"/>
        <end position="31"/>
    </location>
</feature>
<dbReference type="RefSeq" id="WP_083588115.1">
    <property type="nucleotide sequence ID" value="NZ_LT670849.1"/>
</dbReference>
<feature type="region of interest" description="Disordered" evidence="7">
    <location>
        <begin position="393"/>
        <end position="443"/>
    </location>
</feature>
<evidence type="ECO:0000313" key="11">
    <source>
        <dbReference type="Proteomes" id="UP000184096"/>
    </source>
</evidence>
<feature type="compositionally biased region" description="Low complexity" evidence="7">
    <location>
        <begin position="414"/>
        <end position="429"/>
    </location>
</feature>
<proteinExistence type="inferred from homology"/>
<dbReference type="EMBL" id="LT670849">
    <property type="protein sequence ID" value="SHN85307.1"/>
    <property type="molecule type" value="Genomic_DNA"/>
</dbReference>
<dbReference type="GO" id="GO:0046872">
    <property type="term" value="F:metal ion binding"/>
    <property type="evidence" value="ECO:0007669"/>
    <property type="project" value="UniProtKB-KW"/>
</dbReference>
<gene>
    <name evidence="10" type="ORF">SAMN05444170_6249</name>
</gene>
<evidence type="ECO:0000259" key="9">
    <source>
        <dbReference type="PROSITE" id="PS51677"/>
    </source>
</evidence>
<keyword evidence="11" id="KW-1185">Reference proteome</keyword>
<evidence type="ECO:0000256" key="5">
    <source>
        <dbReference type="ARBA" id="ARBA00022801"/>
    </source>
</evidence>
<keyword evidence="8" id="KW-0732">Signal</keyword>
<dbReference type="Gene3D" id="3.20.20.370">
    <property type="entry name" value="Glycoside hydrolase/deacetylase"/>
    <property type="match status" value="1"/>
</dbReference>